<proteinExistence type="inferred from homology"/>
<protein>
    <recommendedName>
        <fullName evidence="8 10">NH(3)-dependent NAD(+) synthetase</fullName>
        <ecNumber evidence="8 10">6.3.1.5</ecNumber>
    </recommendedName>
</protein>
<dbReference type="GO" id="GO:0046872">
    <property type="term" value="F:metal ion binding"/>
    <property type="evidence" value="ECO:0007669"/>
    <property type="project" value="UniProtKB-KW"/>
</dbReference>
<dbReference type="UniPathway" id="UPA00253">
    <property type="reaction ID" value="UER00333"/>
</dbReference>
<comment type="caution">
    <text evidence="12">The sequence shown here is derived from an EMBL/GenBank/DDBJ whole genome shotgun (WGS) entry which is preliminary data.</text>
</comment>
<evidence type="ECO:0000256" key="4">
    <source>
        <dbReference type="ARBA" id="ARBA00022741"/>
    </source>
</evidence>
<dbReference type="InterPro" id="IPR014729">
    <property type="entry name" value="Rossmann-like_a/b/a_fold"/>
</dbReference>
<keyword evidence="2 8" id="KW-0436">Ligase</keyword>
<dbReference type="InterPro" id="IPR003694">
    <property type="entry name" value="NAD_synthase"/>
</dbReference>
<evidence type="ECO:0000256" key="10">
    <source>
        <dbReference type="RuleBase" id="RU003812"/>
    </source>
</evidence>
<evidence type="ECO:0000256" key="2">
    <source>
        <dbReference type="ARBA" id="ARBA00022598"/>
    </source>
</evidence>
<dbReference type="PANTHER" id="PTHR23090">
    <property type="entry name" value="NH 3 /GLUTAMINE-DEPENDENT NAD + SYNTHETASE"/>
    <property type="match status" value="1"/>
</dbReference>
<dbReference type="GO" id="GO:0005524">
    <property type="term" value="F:ATP binding"/>
    <property type="evidence" value="ECO:0007669"/>
    <property type="project" value="UniProtKB-UniRule"/>
</dbReference>
<evidence type="ECO:0000256" key="8">
    <source>
        <dbReference type="HAMAP-Rule" id="MF_00193"/>
    </source>
</evidence>
<name>A0A2M7GX97_9BACT</name>
<evidence type="ECO:0000256" key="6">
    <source>
        <dbReference type="ARBA" id="ARBA00022842"/>
    </source>
</evidence>
<comment type="similarity">
    <text evidence="1 8 9">Belongs to the NAD synthetase family.</text>
</comment>
<feature type="binding site" evidence="8">
    <location>
        <position position="153"/>
    </location>
    <ligand>
        <name>deamido-NAD(+)</name>
        <dbReference type="ChEBI" id="CHEBI:58437"/>
        <note>ligand shared between two neighboring subunits</note>
    </ligand>
</feature>
<comment type="pathway">
    <text evidence="8">Cofactor biosynthesis; NAD(+) biosynthesis; NAD(+) from deamido-NAD(+) (ammonia route): step 1/1.</text>
</comment>
<dbReference type="GO" id="GO:0009435">
    <property type="term" value="P:NAD+ biosynthetic process"/>
    <property type="evidence" value="ECO:0007669"/>
    <property type="project" value="UniProtKB-UniRule"/>
</dbReference>
<comment type="catalytic activity">
    <reaction evidence="8 10">
        <text>deamido-NAD(+) + NH4(+) + ATP = AMP + diphosphate + NAD(+) + H(+)</text>
        <dbReference type="Rhea" id="RHEA:21188"/>
        <dbReference type="ChEBI" id="CHEBI:15378"/>
        <dbReference type="ChEBI" id="CHEBI:28938"/>
        <dbReference type="ChEBI" id="CHEBI:30616"/>
        <dbReference type="ChEBI" id="CHEBI:33019"/>
        <dbReference type="ChEBI" id="CHEBI:57540"/>
        <dbReference type="ChEBI" id="CHEBI:58437"/>
        <dbReference type="ChEBI" id="CHEBI:456215"/>
        <dbReference type="EC" id="6.3.1.5"/>
    </reaction>
</comment>
<feature type="binding site" evidence="8">
    <location>
        <position position="138"/>
    </location>
    <ligand>
        <name>Mg(2+)</name>
        <dbReference type="ChEBI" id="CHEBI:18420"/>
    </ligand>
</feature>
<dbReference type="EMBL" id="PFFY01000301">
    <property type="protein sequence ID" value="PIW32176.1"/>
    <property type="molecule type" value="Genomic_DNA"/>
</dbReference>
<dbReference type="GO" id="GO:0004359">
    <property type="term" value="F:glutaminase activity"/>
    <property type="evidence" value="ECO:0007669"/>
    <property type="project" value="InterPro"/>
</dbReference>
<evidence type="ECO:0000256" key="5">
    <source>
        <dbReference type="ARBA" id="ARBA00022840"/>
    </source>
</evidence>
<dbReference type="HAMAP" id="MF_00193">
    <property type="entry name" value="NadE_ammonia_dep"/>
    <property type="match status" value="1"/>
</dbReference>
<keyword evidence="6 8" id="KW-0460">Magnesium</keyword>
<dbReference type="Proteomes" id="UP000230025">
    <property type="component" value="Unassembled WGS sequence"/>
</dbReference>
<feature type="binding site" evidence="8">
    <location>
        <begin position="31"/>
        <end position="38"/>
    </location>
    <ligand>
        <name>ATP</name>
        <dbReference type="ChEBI" id="CHEBI:30616"/>
    </ligand>
</feature>
<dbReference type="GO" id="GO:0005737">
    <property type="term" value="C:cytoplasm"/>
    <property type="evidence" value="ECO:0007669"/>
    <property type="project" value="InterPro"/>
</dbReference>
<dbReference type="CDD" id="cd00553">
    <property type="entry name" value="NAD_synthase"/>
    <property type="match status" value="1"/>
</dbReference>
<evidence type="ECO:0000313" key="12">
    <source>
        <dbReference type="EMBL" id="PIW32176.1"/>
    </source>
</evidence>
<dbReference type="GO" id="GO:0008795">
    <property type="term" value="F:NAD+ synthase activity"/>
    <property type="evidence" value="ECO:0007669"/>
    <property type="project" value="UniProtKB-UniRule"/>
</dbReference>
<evidence type="ECO:0000256" key="7">
    <source>
        <dbReference type="ARBA" id="ARBA00023027"/>
    </source>
</evidence>
<dbReference type="GO" id="GO:0003952">
    <property type="term" value="F:NAD+ synthase (glutamine-hydrolyzing) activity"/>
    <property type="evidence" value="ECO:0007669"/>
    <property type="project" value="InterPro"/>
</dbReference>
<dbReference type="AlphaFoldDB" id="A0A2M7GX97"/>
<evidence type="ECO:0000256" key="1">
    <source>
        <dbReference type="ARBA" id="ARBA00005859"/>
    </source>
</evidence>
<gene>
    <name evidence="8" type="primary">nadE</name>
    <name evidence="12" type="ORF">COW28_06525</name>
</gene>
<keyword evidence="4 8" id="KW-0547">Nucleotide-binding</keyword>
<feature type="binding site" description="in other chain" evidence="8">
    <location>
        <position position="146"/>
    </location>
    <ligand>
        <name>deamido-NAD(+)</name>
        <dbReference type="ChEBI" id="CHEBI:58437"/>
        <note>ligand shared between two neighboring subunits</note>
    </ligand>
</feature>
<evidence type="ECO:0000256" key="9">
    <source>
        <dbReference type="RuleBase" id="RU003811"/>
    </source>
</evidence>
<reference evidence="13" key="1">
    <citation type="submission" date="2017-09" db="EMBL/GenBank/DDBJ databases">
        <title>Depth-based differentiation of microbial function through sediment-hosted aquifers and enrichment of novel symbionts in the deep terrestrial subsurface.</title>
        <authorList>
            <person name="Probst A.J."/>
            <person name="Ladd B."/>
            <person name="Jarett J.K."/>
            <person name="Geller-Mcgrath D.E."/>
            <person name="Sieber C.M.K."/>
            <person name="Emerson J.B."/>
            <person name="Anantharaman K."/>
            <person name="Thomas B.C."/>
            <person name="Malmstrom R."/>
            <person name="Stieglmeier M."/>
            <person name="Klingl A."/>
            <person name="Woyke T."/>
            <person name="Ryan C.M."/>
            <person name="Banfield J.F."/>
        </authorList>
    </citation>
    <scope>NUCLEOTIDE SEQUENCE [LARGE SCALE GENOMIC DNA]</scope>
</reference>
<keyword evidence="5 8" id="KW-0067">ATP-binding</keyword>
<dbReference type="SUPFAM" id="SSF52402">
    <property type="entry name" value="Adenine nucleotide alpha hydrolases-like"/>
    <property type="match status" value="1"/>
</dbReference>
<organism evidence="12 13">
    <name type="scientific">bacterium (Candidatus Ratteibacteria) CG15_BIG_FIL_POST_REV_8_21_14_020_41_12</name>
    <dbReference type="NCBI Taxonomy" id="2014291"/>
    <lineage>
        <taxon>Bacteria</taxon>
        <taxon>Candidatus Ratteibacteria</taxon>
    </lineage>
</organism>
<comment type="function">
    <text evidence="8">Catalyzes the ATP-dependent amidation of deamido-NAD to form NAD. Uses ammonia as a nitrogen source.</text>
</comment>
<dbReference type="FunFam" id="3.40.50.620:FF:000106">
    <property type="entry name" value="Glutamine-dependent NAD(+) synthetase"/>
    <property type="match status" value="1"/>
</dbReference>
<dbReference type="Pfam" id="PF02540">
    <property type="entry name" value="NAD_synthase"/>
    <property type="match status" value="1"/>
</dbReference>
<keyword evidence="7 8" id="KW-0520">NAD</keyword>
<evidence type="ECO:0000313" key="13">
    <source>
        <dbReference type="Proteomes" id="UP000230025"/>
    </source>
</evidence>
<feature type="binding site" evidence="8">
    <location>
        <position position="162"/>
    </location>
    <ligand>
        <name>ATP</name>
        <dbReference type="ChEBI" id="CHEBI:30616"/>
    </ligand>
</feature>
<feature type="binding site" description="in other chain" evidence="8">
    <location>
        <begin position="243"/>
        <end position="244"/>
    </location>
    <ligand>
        <name>deamido-NAD(+)</name>
        <dbReference type="ChEBI" id="CHEBI:58437"/>
        <note>ligand shared between two neighboring subunits</note>
    </ligand>
</feature>
<dbReference type="NCBIfam" id="NF010587">
    <property type="entry name" value="PRK13980.1"/>
    <property type="match status" value="1"/>
</dbReference>
<evidence type="ECO:0000256" key="3">
    <source>
        <dbReference type="ARBA" id="ARBA00022723"/>
    </source>
</evidence>
<feature type="binding site" description="in other chain" evidence="8">
    <location>
        <position position="113"/>
    </location>
    <ligand>
        <name>deamido-NAD(+)</name>
        <dbReference type="ChEBI" id="CHEBI:58437"/>
        <note>ligand shared between two neighboring subunits</note>
    </ligand>
</feature>
<feature type="binding site" evidence="8">
    <location>
        <position position="133"/>
    </location>
    <ligand>
        <name>ATP</name>
        <dbReference type="ChEBI" id="CHEBI:30616"/>
    </ligand>
</feature>
<dbReference type="EC" id="6.3.1.5" evidence="8 10"/>
<dbReference type="Gene3D" id="3.40.50.620">
    <property type="entry name" value="HUPs"/>
    <property type="match status" value="1"/>
</dbReference>
<feature type="domain" description="NAD/GMP synthase" evidence="11">
    <location>
        <begin position="10"/>
        <end position="248"/>
    </location>
</feature>
<feature type="binding site" evidence="8">
    <location>
        <position position="184"/>
    </location>
    <ligand>
        <name>ATP</name>
        <dbReference type="ChEBI" id="CHEBI:30616"/>
    </ligand>
</feature>
<dbReference type="InterPro" id="IPR022926">
    <property type="entry name" value="NH(3)-dep_NAD(+)_synth"/>
</dbReference>
<dbReference type="NCBIfam" id="TIGR00552">
    <property type="entry name" value="nadE"/>
    <property type="match status" value="1"/>
</dbReference>
<dbReference type="InterPro" id="IPR022310">
    <property type="entry name" value="NAD/GMP_synthase"/>
</dbReference>
<evidence type="ECO:0000259" key="11">
    <source>
        <dbReference type="Pfam" id="PF02540"/>
    </source>
</evidence>
<comment type="subunit">
    <text evidence="8">Homodimer.</text>
</comment>
<dbReference type="PANTHER" id="PTHR23090:SF9">
    <property type="entry name" value="GLUTAMINE-DEPENDENT NAD(+) SYNTHETASE"/>
    <property type="match status" value="1"/>
</dbReference>
<keyword evidence="3 8" id="KW-0479">Metal-binding</keyword>
<feature type="binding site" evidence="8">
    <location>
        <position position="37"/>
    </location>
    <ligand>
        <name>Mg(2+)</name>
        <dbReference type="ChEBI" id="CHEBI:18420"/>
    </ligand>
</feature>
<accession>A0A2M7GX97</accession>
<sequence length="255" mass="29074">MKINPERTEKKIIKFIRDELSKIPFQKGVIGLSGGIDSTVTAYLAAKALGSKNVFALILPFRDTSLKNIADARLVVKKLLLRHKIINITPMLKAYFKDFSGIEKIRLGNKMARERMGILYDIAKKEKALVIGTSNRTEFLLGYFTKYGDGGVDIEPLGSLYKTQVYQLAEHLKIPRKIIKKTPSADLWKGQTDEKELGLSYREMDEILYFSVDRGYPKNKILKLGYGREKIKKIESLFKNSSHKRNLPPAPETFF</sequence>